<dbReference type="Proteomes" id="UP000637002">
    <property type="component" value="Unassembled WGS sequence"/>
</dbReference>
<feature type="signal peptide" evidence="2">
    <location>
        <begin position="1"/>
        <end position="22"/>
    </location>
</feature>
<sequence>MKTAQAMIVAAAALLASGPALADAASSYAGAFVVAQSTGGNQGTDRPGPGGGPIATGRDAQGNYGSQSTGGNQATDKPGPGGGPIDNSANRQGNKGCQSTGGNPC</sequence>
<evidence type="ECO:0008006" key="5">
    <source>
        <dbReference type="Google" id="ProtNLM"/>
    </source>
</evidence>
<protein>
    <recommendedName>
        <fullName evidence="5">PE-PGRS family protein</fullName>
    </recommendedName>
</protein>
<evidence type="ECO:0000313" key="4">
    <source>
        <dbReference type="Proteomes" id="UP000637002"/>
    </source>
</evidence>
<dbReference type="RefSeq" id="WP_188612702.1">
    <property type="nucleotide sequence ID" value="NZ_BMGG01000013.1"/>
</dbReference>
<feature type="compositionally biased region" description="Polar residues" evidence="1">
    <location>
        <begin position="63"/>
        <end position="75"/>
    </location>
</feature>
<evidence type="ECO:0000313" key="3">
    <source>
        <dbReference type="EMBL" id="GGC92755.1"/>
    </source>
</evidence>
<accession>A0A916UXL5</accession>
<evidence type="ECO:0000256" key="1">
    <source>
        <dbReference type="SAM" id="MobiDB-lite"/>
    </source>
</evidence>
<gene>
    <name evidence="3" type="ORF">GCM10010994_58220</name>
</gene>
<comment type="caution">
    <text evidence="3">The sequence shown here is derived from an EMBL/GenBank/DDBJ whole genome shotgun (WGS) entry which is preliminary data.</text>
</comment>
<reference evidence="3" key="1">
    <citation type="journal article" date="2014" name="Int. J. Syst. Evol. Microbiol.">
        <title>Complete genome sequence of Corynebacterium casei LMG S-19264T (=DSM 44701T), isolated from a smear-ripened cheese.</title>
        <authorList>
            <consortium name="US DOE Joint Genome Institute (JGI-PGF)"/>
            <person name="Walter F."/>
            <person name="Albersmeier A."/>
            <person name="Kalinowski J."/>
            <person name="Ruckert C."/>
        </authorList>
    </citation>
    <scope>NUCLEOTIDE SEQUENCE</scope>
    <source>
        <strain evidence="3">CGMCC 1.12919</strain>
    </source>
</reference>
<feature type="compositionally biased region" description="Polar residues" evidence="1">
    <location>
        <begin position="87"/>
        <end position="105"/>
    </location>
</feature>
<dbReference type="AlphaFoldDB" id="A0A916UXL5"/>
<proteinExistence type="predicted"/>
<organism evidence="3 4">
    <name type="scientific">Chelatococcus reniformis</name>
    <dbReference type="NCBI Taxonomy" id="1494448"/>
    <lineage>
        <taxon>Bacteria</taxon>
        <taxon>Pseudomonadati</taxon>
        <taxon>Pseudomonadota</taxon>
        <taxon>Alphaproteobacteria</taxon>
        <taxon>Hyphomicrobiales</taxon>
        <taxon>Chelatococcaceae</taxon>
        <taxon>Chelatococcus</taxon>
    </lineage>
</organism>
<name>A0A916UXL5_9HYPH</name>
<evidence type="ECO:0000256" key="2">
    <source>
        <dbReference type="SAM" id="SignalP"/>
    </source>
</evidence>
<feature type="chain" id="PRO_5037907910" description="PE-PGRS family protein" evidence="2">
    <location>
        <begin position="23"/>
        <end position="105"/>
    </location>
</feature>
<keyword evidence="4" id="KW-1185">Reference proteome</keyword>
<feature type="region of interest" description="Disordered" evidence="1">
    <location>
        <begin position="37"/>
        <end position="105"/>
    </location>
</feature>
<reference evidence="3" key="2">
    <citation type="submission" date="2020-09" db="EMBL/GenBank/DDBJ databases">
        <authorList>
            <person name="Sun Q."/>
            <person name="Zhou Y."/>
        </authorList>
    </citation>
    <scope>NUCLEOTIDE SEQUENCE</scope>
    <source>
        <strain evidence="3">CGMCC 1.12919</strain>
    </source>
</reference>
<keyword evidence="2" id="KW-0732">Signal</keyword>
<dbReference type="EMBL" id="BMGG01000013">
    <property type="protein sequence ID" value="GGC92755.1"/>
    <property type="molecule type" value="Genomic_DNA"/>
</dbReference>